<dbReference type="EMBL" id="BK014997">
    <property type="protein sequence ID" value="DAD86333.1"/>
    <property type="molecule type" value="Genomic_DNA"/>
</dbReference>
<name>A0A8S5MVA1_9CAUD</name>
<organism evidence="1">
    <name type="scientific">Siphoviridae sp. ctsus30</name>
    <dbReference type="NCBI Taxonomy" id="2826488"/>
    <lineage>
        <taxon>Viruses</taxon>
        <taxon>Duplodnaviria</taxon>
        <taxon>Heunggongvirae</taxon>
        <taxon>Uroviricota</taxon>
        <taxon>Caudoviricetes</taxon>
    </lineage>
</organism>
<accession>A0A8S5MVA1</accession>
<reference evidence="1" key="1">
    <citation type="journal article" date="2021" name="Proc. Natl. Acad. Sci. U.S.A.">
        <title>A Catalog of Tens of Thousands of Viruses from Human Metagenomes Reveals Hidden Associations with Chronic Diseases.</title>
        <authorList>
            <person name="Tisza M.J."/>
            <person name="Buck C.B."/>
        </authorList>
    </citation>
    <scope>NUCLEOTIDE SEQUENCE</scope>
    <source>
        <strain evidence="1">Ctsus30</strain>
    </source>
</reference>
<sequence>MLTGLGPWLVCVERDAGHVLVLGLGPGMHIGIWGRWWFGG</sequence>
<protein>
    <submittedName>
        <fullName evidence="1">Replicase polyprotein 1ab</fullName>
    </submittedName>
</protein>
<proteinExistence type="predicted"/>
<evidence type="ECO:0000313" key="1">
    <source>
        <dbReference type="EMBL" id="DAD86333.1"/>
    </source>
</evidence>